<accession>A0A9P5STN4</accession>
<dbReference type="PROSITE" id="PS51375">
    <property type="entry name" value="PPR"/>
    <property type="match status" value="3"/>
</dbReference>
<reference evidence="3" key="1">
    <citation type="journal article" date="2020" name="Fungal Divers.">
        <title>Resolving the Mortierellaceae phylogeny through synthesis of multi-gene phylogenetics and phylogenomics.</title>
        <authorList>
            <person name="Vandepol N."/>
            <person name="Liber J."/>
            <person name="Desiro A."/>
            <person name="Na H."/>
            <person name="Kennedy M."/>
            <person name="Barry K."/>
            <person name="Grigoriev I.V."/>
            <person name="Miller A.N."/>
            <person name="O'Donnell K."/>
            <person name="Stajich J.E."/>
            <person name="Bonito G."/>
        </authorList>
    </citation>
    <scope>NUCLEOTIDE SEQUENCE</scope>
    <source>
        <strain evidence="3">NVP1</strain>
    </source>
</reference>
<dbReference type="Pfam" id="PF01535">
    <property type="entry name" value="PPR"/>
    <property type="match status" value="3"/>
</dbReference>
<dbReference type="AlphaFoldDB" id="A0A9P5STN4"/>
<proteinExistence type="predicted"/>
<keyword evidence="1" id="KW-0677">Repeat</keyword>
<dbReference type="EMBL" id="JAAAUY010000002">
    <property type="protein sequence ID" value="KAF9338392.1"/>
    <property type="molecule type" value="Genomic_DNA"/>
</dbReference>
<keyword evidence="4" id="KW-1185">Reference proteome</keyword>
<protein>
    <recommendedName>
        <fullName evidence="5">Pentatricopeptide repeat-containing protein</fullName>
    </recommendedName>
</protein>
<feature type="repeat" description="PPR" evidence="2">
    <location>
        <begin position="472"/>
        <end position="506"/>
    </location>
</feature>
<name>A0A9P5STN4_9FUNG</name>
<dbReference type="Gene3D" id="1.25.40.10">
    <property type="entry name" value="Tetratricopeptide repeat domain"/>
    <property type="match status" value="4"/>
</dbReference>
<dbReference type="PANTHER" id="PTHR47932">
    <property type="entry name" value="ATPASE EXPRESSION PROTEIN 3"/>
    <property type="match status" value="1"/>
</dbReference>
<dbReference type="Pfam" id="PF13812">
    <property type="entry name" value="PPR_3"/>
    <property type="match status" value="2"/>
</dbReference>
<dbReference type="NCBIfam" id="TIGR00756">
    <property type="entry name" value="PPR"/>
    <property type="match status" value="2"/>
</dbReference>
<dbReference type="Proteomes" id="UP000696485">
    <property type="component" value="Unassembled WGS sequence"/>
</dbReference>
<dbReference type="InterPro" id="IPR002885">
    <property type="entry name" value="PPR_rpt"/>
</dbReference>
<dbReference type="SUPFAM" id="SSF81901">
    <property type="entry name" value="HCP-like"/>
    <property type="match status" value="1"/>
</dbReference>
<evidence type="ECO:0000256" key="2">
    <source>
        <dbReference type="PROSITE-ProRule" id="PRU00708"/>
    </source>
</evidence>
<feature type="repeat" description="PPR" evidence="2">
    <location>
        <begin position="542"/>
        <end position="576"/>
    </location>
</feature>
<dbReference type="InterPro" id="IPR011990">
    <property type="entry name" value="TPR-like_helical_dom_sf"/>
</dbReference>
<evidence type="ECO:0000313" key="3">
    <source>
        <dbReference type="EMBL" id="KAF9338392.1"/>
    </source>
</evidence>
<organism evidence="3 4">
    <name type="scientific">Podila minutissima</name>
    <dbReference type="NCBI Taxonomy" id="64525"/>
    <lineage>
        <taxon>Eukaryota</taxon>
        <taxon>Fungi</taxon>
        <taxon>Fungi incertae sedis</taxon>
        <taxon>Mucoromycota</taxon>
        <taxon>Mortierellomycotina</taxon>
        <taxon>Mortierellomycetes</taxon>
        <taxon>Mortierellales</taxon>
        <taxon>Mortierellaceae</taxon>
        <taxon>Podila</taxon>
    </lineage>
</organism>
<feature type="repeat" description="PPR" evidence="2">
    <location>
        <begin position="402"/>
        <end position="436"/>
    </location>
</feature>
<gene>
    <name evidence="3" type="ORF">BG006_003560</name>
</gene>
<evidence type="ECO:0008006" key="5">
    <source>
        <dbReference type="Google" id="ProtNLM"/>
    </source>
</evidence>
<sequence length="641" mass="72562">MAVPRIRIRAHNIAAASIPRDQGSRTTTALESAKKNLPRASSTILPVTQEDPSINYWKLYQDKVSKKQRITNQELIHLSRWLGAQPMNKDTALKLTKLIKDFQKAKLSFDMTFYNDLIHFHIKRNKLDDVQWVLDAMITDRQKSNSRVSQRTLALIMAMHLKTGNTAGLDRLIQRQDNGIAHYMAKFLEWTRGLQLTDDHIQSAKRIFFDLQFKRCAPNTPRFTHLLEHLFDSDKPQEVLGLVNHILDIGYPLNKYTSTCVMSGLVKAKKFEDAAGIWDRVQGNSDALDISIANSLLAAFSQDPKRLGAAQELWARMNETPGLKPDEYSFASMLSSYIGSKDSDSAMTLWQEMQKAPHWVKPNKVLYNVMMNGLFYTHKPEVAKTLYEELLTRKDLGKKPLSLDTCHIMIRGLLSVRDVAGLQQVLTRMEKDGIEPNGTTYTIMSDVLFSQRDASSADKISDLMASRDLPKTAITYSAMISGYAQNGDMVRAQELLKEMQAAGHRPSIHIYGALMQGAFRSGQAELAEEMAQLAKSTKTGMSPGAYSIMIGGYSNLVMLDKAEKWYDEMRKTQSKVAWEPHYVLLRACVEHRQWGTAQRVVKAMKEHPFESHVPRLNLLIQEVERVAAGAAPKDVFRRSSR</sequence>
<evidence type="ECO:0000313" key="4">
    <source>
        <dbReference type="Proteomes" id="UP000696485"/>
    </source>
</evidence>
<evidence type="ECO:0000256" key="1">
    <source>
        <dbReference type="ARBA" id="ARBA00022737"/>
    </source>
</evidence>
<dbReference type="PANTHER" id="PTHR47932:SF44">
    <property type="entry name" value="MIOREX COMPLEX COMPONENT 1"/>
    <property type="match status" value="1"/>
</dbReference>
<comment type="caution">
    <text evidence="3">The sequence shown here is derived from an EMBL/GenBank/DDBJ whole genome shotgun (WGS) entry which is preliminary data.</text>
</comment>